<keyword evidence="2" id="KW-0808">Transferase</keyword>
<name>A0A2T5IBY8_9PROT</name>
<dbReference type="InterPro" id="IPR029063">
    <property type="entry name" value="SAM-dependent_MTases_sf"/>
</dbReference>
<evidence type="ECO:0000313" key="2">
    <source>
        <dbReference type="EMBL" id="PTQ81343.1"/>
    </source>
</evidence>
<dbReference type="InterPro" id="IPR013217">
    <property type="entry name" value="Methyltransf_12"/>
</dbReference>
<dbReference type="SUPFAM" id="SSF53335">
    <property type="entry name" value="S-adenosyl-L-methionine-dependent methyltransferases"/>
    <property type="match status" value="1"/>
</dbReference>
<protein>
    <submittedName>
        <fullName evidence="2">Methyltransferase family protein</fullName>
    </submittedName>
</protein>
<dbReference type="PANTHER" id="PTHR43861">
    <property type="entry name" value="TRANS-ACONITATE 2-METHYLTRANSFERASE-RELATED"/>
    <property type="match status" value="1"/>
</dbReference>
<accession>A0A2T5IBY8</accession>
<comment type="caution">
    <text evidence="2">The sequence shown here is derived from an EMBL/GenBank/DDBJ whole genome shotgun (WGS) entry which is preliminary data.</text>
</comment>
<dbReference type="Proteomes" id="UP000244152">
    <property type="component" value="Unassembled WGS sequence"/>
</dbReference>
<feature type="domain" description="Methyltransferase type 12" evidence="1">
    <location>
        <begin position="89"/>
        <end position="187"/>
    </location>
</feature>
<gene>
    <name evidence="2" type="ORF">C8R21_11076</name>
</gene>
<dbReference type="AlphaFoldDB" id="A0A2T5IBY8"/>
<organism evidence="2 3">
    <name type="scientific">Nitrosospira multiformis</name>
    <dbReference type="NCBI Taxonomy" id="1231"/>
    <lineage>
        <taxon>Bacteria</taxon>
        <taxon>Pseudomonadati</taxon>
        <taxon>Pseudomonadota</taxon>
        <taxon>Betaproteobacteria</taxon>
        <taxon>Nitrosomonadales</taxon>
        <taxon>Nitrosomonadaceae</taxon>
        <taxon>Nitrosospira</taxon>
    </lineage>
</organism>
<dbReference type="GO" id="GO:0032259">
    <property type="term" value="P:methylation"/>
    <property type="evidence" value="ECO:0007669"/>
    <property type="project" value="UniProtKB-KW"/>
</dbReference>
<dbReference type="RefSeq" id="WP_107762083.1">
    <property type="nucleotide sequence ID" value="NZ_QAOK01000010.1"/>
</dbReference>
<reference evidence="2 3" key="1">
    <citation type="submission" date="2018-04" db="EMBL/GenBank/DDBJ databases">
        <title>Active sludge and wastewater microbial communities from Klosterneuburg, Austria.</title>
        <authorList>
            <person name="Wagner M."/>
        </authorList>
    </citation>
    <scope>NUCLEOTIDE SEQUENCE [LARGE SCALE GENOMIC DNA]</scope>
    <source>
        <strain evidence="2 3">Nl12</strain>
    </source>
</reference>
<dbReference type="Gene3D" id="3.40.50.150">
    <property type="entry name" value="Vaccinia Virus protein VP39"/>
    <property type="match status" value="1"/>
</dbReference>
<dbReference type="GO" id="GO:0008168">
    <property type="term" value="F:methyltransferase activity"/>
    <property type="evidence" value="ECO:0007669"/>
    <property type="project" value="UniProtKB-KW"/>
</dbReference>
<dbReference type="EMBL" id="QAOK01000010">
    <property type="protein sequence ID" value="PTQ81343.1"/>
    <property type="molecule type" value="Genomic_DNA"/>
</dbReference>
<dbReference type="CDD" id="cd02440">
    <property type="entry name" value="AdoMet_MTases"/>
    <property type="match status" value="1"/>
</dbReference>
<evidence type="ECO:0000259" key="1">
    <source>
        <dbReference type="Pfam" id="PF08242"/>
    </source>
</evidence>
<sequence length="562" mass="62949">MKNLTLNPDYVFDVEKSIWSRPNYSGIAYSDGDEVELHIAEIINRVSDITVLSPELRQHCIDWPTLYHLFGTRANILRPFAAALTGDILEIGAGCGAITRYLGESGANILALEGSPRRATIVRSRTRDLENVTVLAEKFDQFECDHQFDVITLIGVLEYANLFTPGRNPPLAMLQRVRSLMKPEGKLIIAIENQLGLKYFAGAPEDHIGQPMYGIEGRYNRNQPQTFGRAMLASLLEEAGFSTVEFLAPFPDYKLPVSILTTEGIGDKRFDGAALACQSVRRDPQLPLSTNFSLEIAWPEIFKNRLALDMANSFLVGASLLPEPIVKPGVLAYHYTTDRAPQYCKETVFERTDGNMVVVNYHMLSSKPHIEAVDQLIRFKYPQKAAYVRGTTLSLEFVKIVTREGWSIEEVAAFIQRYINMLSLIAEQKKYAVSMSQLTDKLPPEFFDITPQNIIIDHNGQPNIIDDEWSMNGGIELGWLLFRSLLPIIESVRFAENSTGQTFSRGGFVKSALEAAGFPLTKRRVPKIHRARVYCSSTGNGTQLSRIFEPVVRTAVTCQLCN</sequence>
<keyword evidence="2" id="KW-0489">Methyltransferase</keyword>
<dbReference type="PANTHER" id="PTHR43861:SF6">
    <property type="entry name" value="METHYLTRANSFERASE TYPE 11"/>
    <property type="match status" value="1"/>
</dbReference>
<evidence type="ECO:0000313" key="3">
    <source>
        <dbReference type="Proteomes" id="UP000244152"/>
    </source>
</evidence>
<proteinExistence type="predicted"/>
<dbReference type="Pfam" id="PF08242">
    <property type="entry name" value="Methyltransf_12"/>
    <property type="match status" value="1"/>
</dbReference>